<dbReference type="GO" id="GO:0009423">
    <property type="term" value="P:chorismate biosynthetic process"/>
    <property type="evidence" value="ECO:0007669"/>
    <property type="project" value="UniProtKB-UniRule"/>
</dbReference>
<dbReference type="EC" id="2.5.1.19" evidence="7"/>
<reference evidence="10" key="1">
    <citation type="journal article" date="2021" name="PeerJ">
        <title>Extensive microbial diversity within the chicken gut microbiome revealed by metagenomics and culture.</title>
        <authorList>
            <person name="Gilroy R."/>
            <person name="Ravi A."/>
            <person name="Getino M."/>
            <person name="Pursley I."/>
            <person name="Horton D.L."/>
            <person name="Alikhan N.F."/>
            <person name="Baker D."/>
            <person name="Gharbi K."/>
            <person name="Hall N."/>
            <person name="Watson M."/>
            <person name="Adriaenssens E.M."/>
            <person name="Foster-Nyarko E."/>
            <person name="Jarju S."/>
            <person name="Secka A."/>
            <person name="Antonio M."/>
            <person name="Oren A."/>
            <person name="Chaudhuri R.R."/>
            <person name="La Ragione R."/>
            <person name="Hildebrand F."/>
            <person name="Pallen M.J."/>
        </authorList>
    </citation>
    <scope>NUCLEOTIDE SEQUENCE</scope>
    <source>
        <strain evidence="10">ChiHejej3B27-3195</strain>
    </source>
</reference>
<dbReference type="InterPro" id="IPR013792">
    <property type="entry name" value="RNA3'P_cycl/enolpyr_Trfase_a/b"/>
</dbReference>
<evidence type="ECO:0000313" key="11">
    <source>
        <dbReference type="Proteomes" id="UP000824151"/>
    </source>
</evidence>
<dbReference type="PROSITE" id="PS00104">
    <property type="entry name" value="EPSP_SYNTHASE_1"/>
    <property type="match status" value="1"/>
</dbReference>
<evidence type="ECO:0000256" key="7">
    <source>
        <dbReference type="HAMAP-Rule" id="MF_00210"/>
    </source>
</evidence>
<evidence type="ECO:0000256" key="2">
    <source>
        <dbReference type="ARBA" id="ARBA00009948"/>
    </source>
</evidence>
<dbReference type="InterPro" id="IPR001986">
    <property type="entry name" value="Enolpyruvate_Tfrase_dom"/>
</dbReference>
<dbReference type="GO" id="GO:0009073">
    <property type="term" value="P:aromatic amino acid family biosynthetic process"/>
    <property type="evidence" value="ECO:0007669"/>
    <property type="project" value="UniProtKB-KW"/>
</dbReference>
<dbReference type="AlphaFoldDB" id="A0A9D1UQW7"/>
<comment type="caution">
    <text evidence="10">The sequence shown here is derived from an EMBL/GenBank/DDBJ whole genome shotgun (WGS) entry which is preliminary data.</text>
</comment>
<protein>
    <recommendedName>
        <fullName evidence="7">3-phosphoshikimate 1-carboxyvinyltransferase</fullName>
        <ecNumber evidence="7">2.5.1.19</ecNumber>
    </recommendedName>
    <alternativeName>
        <fullName evidence="7">5-enolpyruvylshikimate-3-phosphate synthase</fullName>
        <shortName evidence="7">EPSP synthase</shortName>
        <shortName evidence="7">EPSPS</shortName>
    </alternativeName>
</protein>
<comment type="catalytic activity">
    <reaction evidence="6">
        <text>3-phosphoshikimate + phosphoenolpyruvate = 5-O-(1-carboxyvinyl)-3-phosphoshikimate + phosphate</text>
        <dbReference type="Rhea" id="RHEA:21256"/>
        <dbReference type="ChEBI" id="CHEBI:43474"/>
        <dbReference type="ChEBI" id="CHEBI:57701"/>
        <dbReference type="ChEBI" id="CHEBI:58702"/>
        <dbReference type="ChEBI" id="CHEBI:145989"/>
        <dbReference type="EC" id="2.5.1.19"/>
    </reaction>
    <physiologicalReaction direction="left-to-right" evidence="6">
        <dbReference type="Rhea" id="RHEA:21257"/>
    </physiologicalReaction>
</comment>
<feature type="binding site" evidence="7">
    <location>
        <position position="242"/>
    </location>
    <ligand>
        <name>3-phosphoshikimate</name>
        <dbReference type="ChEBI" id="CHEBI:145989"/>
    </ligand>
</feature>
<dbReference type="Pfam" id="PF00275">
    <property type="entry name" value="EPSP_synthase"/>
    <property type="match status" value="2"/>
</dbReference>
<feature type="binding site" evidence="7">
    <location>
        <position position="160"/>
    </location>
    <ligand>
        <name>phosphoenolpyruvate</name>
        <dbReference type="ChEBI" id="CHEBI:58702"/>
    </ligand>
</feature>
<dbReference type="InterPro" id="IPR006264">
    <property type="entry name" value="EPSP_synthase"/>
</dbReference>
<comment type="subcellular location">
    <subcellularLocation>
        <location evidence="7">Cytoplasm</location>
    </subcellularLocation>
</comment>
<feature type="binding site" evidence="7">
    <location>
        <position position="424"/>
    </location>
    <ligand>
        <name>3-phosphoshikimate</name>
        <dbReference type="ChEBI" id="CHEBI:145989"/>
    </ligand>
</feature>
<feature type="active site" description="Proton acceptor" evidence="7">
    <location>
        <position position="397"/>
    </location>
</feature>
<evidence type="ECO:0000256" key="4">
    <source>
        <dbReference type="ARBA" id="ARBA00022679"/>
    </source>
</evidence>
<keyword evidence="5 7" id="KW-0057">Aromatic amino acid biosynthesis</keyword>
<feature type="binding site" evidence="7">
    <location>
        <position position="37"/>
    </location>
    <ligand>
        <name>phosphoenolpyruvate</name>
        <dbReference type="ChEBI" id="CHEBI:58702"/>
    </ligand>
</feature>
<comment type="function">
    <text evidence="7">Catalyzes the transfer of the enolpyruvyl moiety of phosphoenolpyruvate (PEP) to the 5-hydroxyl of shikimate-3-phosphate (S3P) to produce enolpyruvyl shikimate-3-phosphate and inorganic phosphate.</text>
</comment>
<feature type="binding site" evidence="7">
    <location>
        <position position="243"/>
    </location>
    <ligand>
        <name>3-phosphoshikimate</name>
        <dbReference type="ChEBI" id="CHEBI:145989"/>
    </ligand>
</feature>
<dbReference type="SUPFAM" id="SSF55205">
    <property type="entry name" value="EPT/RTPC-like"/>
    <property type="match status" value="1"/>
</dbReference>
<dbReference type="GO" id="GO:0005737">
    <property type="term" value="C:cytoplasm"/>
    <property type="evidence" value="ECO:0007669"/>
    <property type="project" value="UniProtKB-SubCell"/>
</dbReference>
<feature type="binding site" evidence="7">
    <location>
        <position position="428"/>
    </location>
    <ligand>
        <name>phosphoenolpyruvate</name>
        <dbReference type="ChEBI" id="CHEBI:58702"/>
    </ligand>
</feature>
<comment type="caution">
    <text evidence="7">Lacks conserved residue(s) required for the propagation of feature annotation.</text>
</comment>
<accession>A0A9D1UQW7</accession>
<feature type="binding site" evidence="7">
    <location>
        <position position="244"/>
    </location>
    <ligand>
        <name>phosphoenolpyruvate</name>
        <dbReference type="ChEBI" id="CHEBI:58702"/>
    </ligand>
</feature>
<dbReference type="PANTHER" id="PTHR21090">
    <property type="entry name" value="AROM/DEHYDROQUINATE SYNTHASE"/>
    <property type="match status" value="1"/>
</dbReference>
<keyword evidence="4 7" id="KW-0808">Transferase</keyword>
<reference evidence="10" key="2">
    <citation type="submission" date="2021-04" db="EMBL/GenBank/DDBJ databases">
        <authorList>
            <person name="Gilroy R."/>
        </authorList>
    </citation>
    <scope>NUCLEOTIDE SEQUENCE</scope>
    <source>
        <strain evidence="10">ChiHejej3B27-3195</strain>
    </source>
</reference>
<organism evidence="10 11">
    <name type="scientific">Candidatus Nesterenkonia stercoripullorum</name>
    <dbReference type="NCBI Taxonomy" id="2838701"/>
    <lineage>
        <taxon>Bacteria</taxon>
        <taxon>Bacillati</taxon>
        <taxon>Actinomycetota</taxon>
        <taxon>Actinomycetes</taxon>
        <taxon>Micrococcales</taxon>
        <taxon>Micrococcaceae</taxon>
        <taxon>Nesterenkonia</taxon>
    </lineage>
</organism>
<feature type="domain" description="Enolpyruvate transferase" evidence="9">
    <location>
        <begin position="24"/>
        <end position="82"/>
    </location>
</feature>
<dbReference type="PROSITE" id="PS00885">
    <property type="entry name" value="EPSP_SYNTHASE_2"/>
    <property type="match status" value="1"/>
</dbReference>
<feature type="binding site" evidence="7">
    <location>
        <position position="271"/>
    </location>
    <ligand>
        <name>3-phosphoshikimate</name>
        <dbReference type="ChEBI" id="CHEBI:145989"/>
    </ligand>
</feature>
<dbReference type="CDD" id="cd01556">
    <property type="entry name" value="EPSP_synthase"/>
    <property type="match status" value="1"/>
</dbReference>
<sequence length="514" mass="53866">MFATSAPQSASPVPPTPWPAPWPGAPVHAEVNVPASKSLTNRYLLLAALAEGPSTVINPLESRDTELMLRALQQLGAVSERVPDWQGTGEHAYRITPIPFSGSRRRPGPGDSGSGSGSDPEADAGTEAWAEAGVEPRGAEARGAEAETEERVAVDCGLAGTVMRFLPAVAALTGRTVDFDGDPEARVRPMGAVLEGLRALDVAVTGHRDDADDERPADSLPFTISSPAGVSGGEIAIDASASSQFVSGLLLAAPLMRQGLTLRHTGETVPSSEHIEMTMEVLRDLGVSAASPEPWVWQVSPGGIAPFTVRVEPDLSNAGPFLAAALATGGRVSMRGWPQSSTQIGRRWTQLLEQFGGNVQTTPEPSGSTCTLTVRGGVDEFGKPAVSTPGTVTGTAELTPTVAALAALAAEPTTFREIQHLRGHETDRIAALVAELQRLGARAEETEDGFTILAPARSAATVRTYADHRMATFGAIIGLAIPEVRVEDITCTSKTMPAFPELWHAMVEGSPRPL</sequence>
<dbReference type="InterPro" id="IPR023193">
    <property type="entry name" value="EPSP_synthase_CS"/>
</dbReference>
<evidence type="ECO:0000256" key="8">
    <source>
        <dbReference type="SAM" id="MobiDB-lite"/>
    </source>
</evidence>
<name>A0A9D1UQW7_9MICC</name>
<feature type="binding site" evidence="7">
    <location>
        <position position="494"/>
    </location>
    <ligand>
        <name>phosphoenolpyruvate</name>
        <dbReference type="ChEBI" id="CHEBI:58702"/>
    </ligand>
</feature>
<dbReference type="HAMAP" id="MF_00210">
    <property type="entry name" value="EPSP_synth"/>
    <property type="match status" value="1"/>
</dbReference>
<evidence type="ECO:0000256" key="3">
    <source>
        <dbReference type="ARBA" id="ARBA00022605"/>
    </source>
</evidence>
<feature type="binding site" evidence="7">
    <location>
        <position position="42"/>
    </location>
    <ligand>
        <name>3-phosphoshikimate</name>
        <dbReference type="ChEBI" id="CHEBI:145989"/>
    </ligand>
</feature>
<keyword evidence="7" id="KW-0963">Cytoplasm</keyword>
<evidence type="ECO:0000256" key="1">
    <source>
        <dbReference type="ARBA" id="ARBA00004811"/>
    </source>
</evidence>
<feature type="binding site" evidence="7">
    <location>
        <position position="188"/>
    </location>
    <ligand>
        <name>phosphoenolpyruvate</name>
        <dbReference type="ChEBI" id="CHEBI:58702"/>
    </ligand>
</feature>
<keyword evidence="3 7" id="KW-0028">Amino-acid biosynthesis</keyword>
<evidence type="ECO:0000313" key="10">
    <source>
        <dbReference type="EMBL" id="HIW98544.1"/>
    </source>
</evidence>
<evidence type="ECO:0000256" key="6">
    <source>
        <dbReference type="ARBA" id="ARBA00044633"/>
    </source>
</evidence>
<dbReference type="Proteomes" id="UP000824151">
    <property type="component" value="Unassembled WGS sequence"/>
</dbReference>
<dbReference type="GO" id="GO:0003866">
    <property type="term" value="F:3-phosphoshikimate 1-carboxyvinyltransferase activity"/>
    <property type="evidence" value="ECO:0007669"/>
    <property type="project" value="UniProtKB-UniRule"/>
</dbReference>
<feature type="binding site" evidence="7">
    <location>
        <position position="469"/>
    </location>
    <ligand>
        <name>phosphoenolpyruvate</name>
        <dbReference type="ChEBI" id="CHEBI:58702"/>
    </ligand>
</feature>
<dbReference type="GO" id="GO:0008652">
    <property type="term" value="P:amino acid biosynthetic process"/>
    <property type="evidence" value="ECO:0007669"/>
    <property type="project" value="UniProtKB-KW"/>
</dbReference>
<evidence type="ECO:0000259" key="9">
    <source>
        <dbReference type="Pfam" id="PF00275"/>
    </source>
</evidence>
<dbReference type="EMBL" id="DXGD01000008">
    <property type="protein sequence ID" value="HIW98544.1"/>
    <property type="molecule type" value="Genomic_DNA"/>
</dbReference>
<comment type="subunit">
    <text evidence="7">Monomer.</text>
</comment>
<comment type="pathway">
    <text evidence="1 7">Metabolic intermediate biosynthesis; chorismate biosynthesis; chorismate from D-erythrose 4-phosphate and phosphoenolpyruvate: step 6/7.</text>
</comment>
<feature type="region of interest" description="Disordered" evidence="8">
    <location>
        <begin position="88"/>
        <end position="127"/>
    </location>
</feature>
<dbReference type="InterPro" id="IPR036968">
    <property type="entry name" value="Enolpyruvate_Tfrase_sf"/>
</dbReference>
<dbReference type="PANTHER" id="PTHR21090:SF5">
    <property type="entry name" value="PENTAFUNCTIONAL AROM POLYPEPTIDE"/>
    <property type="match status" value="1"/>
</dbReference>
<evidence type="ECO:0000256" key="5">
    <source>
        <dbReference type="ARBA" id="ARBA00023141"/>
    </source>
</evidence>
<feature type="binding site" evidence="7">
    <location>
        <position position="37"/>
    </location>
    <ligand>
        <name>3-phosphoshikimate</name>
        <dbReference type="ChEBI" id="CHEBI:145989"/>
    </ligand>
</feature>
<feature type="binding site" evidence="7">
    <location>
        <position position="397"/>
    </location>
    <ligand>
        <name>3-phosphoshikimate</name>
        <dbReference type="ChEBI" id="CHEBI:145989"/>
    </ligand>
</feature>
<comment type="similarity">
    <text evidence="2 7">Belongs to the EPSP synthase family.</text>
</comment>
<feature type="binding site" evidence="7">
    <location>
        <position position="244"/>
    </location>
    <ligand>
        <name>3-phosphoshikimate</name>
        <dbReference type="ChEBI" id="CHEBI:145989"/>
    </ligand>
</feature>
<feature type="binding site" evidence="7">
    <location>
        <position position="38"/>
    </location>
    <ligand>
        <name>3-phosphoshikimate</name>
        <dbReference type="ChEBI" id="CHEBI:145989"/>
    </ligand>
</feature>
<proteinExistence type="inferred from homology"/>
<feature type="domain" description="Enolpyruvate transferase" evidence="9">
    <location>
        <begin position="142"/>
        <end position="501"/>
    </location>
</feature>
<gene>
    <name evidence="7" type="primary">aroA</name>
    <name evidence="10" type="ORF">H9871_00205</name>
</gene>
<dbReference type="Gene3D" id="3.65.10.10">
    <property type="entry name" value="Enolpyruvate transferase domain"/>
    <property type="match status" value="3"/>
</dbReference>